<evidence type="ECO:0008006" key="3">
    <source>
        <dbReference type="Google" id="ProtNLM"/>
    </source>
</evidence>
<dbReference type="KEGG" id="mzh:Mzhil_0870"/>
<dbReference type="RefSeq" id="WP_013898171.1">
    <property type="nucleotide sequence ID" value="NC_015676.1"/>
</dbReference>
<dbReference type="InterPro" id="IPR009409">
    <property type="entry name" value="DUF1059"/>
</dbReference>
<evidence type="ECO:0000313" key="1">
    <source>
        <dbReference type="EMBL" id="AEH60732.1"/>
    </source>
</evidence>
<sequence>MKILRCRDLGFNCGFITTGYDADELKKNMQEHIETIHRESFEKMDEDDKEDIKYRMDFLLSRGCGCGAL</sequence>
<dbReference type="OrthoDB" id="9023at2157"/>
<accession>F7XL24</accession>
<dbReference type="GeneID" id="10822491"/>
<organism evidence="1 2">
    <name type="scientific">Methanosalsum zhilinae (strain DSM 4017 / NBRC 107636 / OCM 62 / WeN5)</name>
    <name type="common">Methanohalophilus zhilinae</name>
    <dbReference type="NCBI Taxonomy" id="679901"/>
    <lineage>
        <taxon>Archaea</taxon>
        <taxon>Methanobacteriati</taxon>
        <taxon>Methanobacteriota</taxon>
        <taxon>Stenosarchaea group</taxon>
        <taxon>Methanomicrobia</taxon>
        <taxon>Methanosarcinales</taxon>
        <taxon>Methanosarcinaceae</taxon>
        <taxon>Methanosalsum</taxon>
    </lineage>
</organism>
<dbReference type="AlphaFoldDB" id="F7XL24"/>
<gene>
    <name evidence="1" type="ordered locus">Mzhil_0870</name>
</gene>
<keyword evidence="2" id="KW-1185">Reference proteome</keyword>
<reference evidence="1" key="1">
    <citation type="submission" date="2010-07" db="EMBL/GenBank/DDBJ databases">
        <title>The complete genome of Methanosalsum zhilinae DSM 4017.</title>
        <authorList>
            <consortium name="US DOE Joint Genome Institute (JGI-PGF)"/>
            <person name="Lucas S."/>
            <person name="Copeland A."/>
            <person name="Lapidus A."/>
            <person name="Glavina del Rio T."/>
            <person name="Dalin E."/>
            <person name="Tice H."/>
            <person name="Bruce D."/>
            <person name="Goodwin L."/>
            <person name="Pitluck S."/>
            <person name="Kyrpides N."/>
            <person name="Mavromatis K."/>
            <person name="Ovchinnikova G."/>
            <person name="Daligault H."/>
            <person name="Detter J.C."/>
            <person name="Han C."/>
            <person name="Tapia R."/>
            <person name="Larimer F."/>
            <person name="Land M."/>
            <person name="Hauser L."/>
            <person name="Markowitz V."/>
            <person name="Cheng J.-F."/>
            <person name="Hugenholtz P."/>
            <person name="Woyke T."/>
            <person name="Wu D."/>
            <person name="Spring S."/>
            <person name="Schueler E."/>
            <person name="Brambilla E."/>
            <person name="Klenk H.-P."/>
            <person name="Eisen J.A."/>
        </authorList>
    </citation>
    <scope>NUCLEOTIDE SEQUENCE</scope>
    <source>
        <strain evidence="1">DSM 4017</strain>
    </source>
</reference>
<dbReference type="HOGENOM" id="CLU_183481_0_0_2"/>
<name>F7XL24_METZD</name>
<evidence type="ECO:0000313" key="2">
    <source>
        <dbReference type="Proteomes" id="UP000006622"/>
    </source>
</evidence>
<dbReference type="EMBL" id="CP002101">
    <property type="protein sequence ID" value="AEH60732.1"/>
    <property type="molecule type" value="Genomic_DNA"/>
</dbReference>
<dbReference type="Pfam" id="PF06348">
    <property type="entry name" value="DUF1059"/>
    <property type="match status" value="1"/>
</dbReference>
<dbReference type="Proteomes" id="UP000006622">
    <property type="component" value="Chromosome"/>
</dbReference>
<proteinExistence type="predicted"/>
<protein>
    <recommendedName>
        <fullName evidence="3">DUF1059 domain-containing protein</fullName>
    </recommendedName>
</protein>